<dbReference type="FunFam" id="3.30.1390.10:FF:000001">
    <property type="entry name" value="50S ribosomal protein L7/L12"/>
    <property type="match status" value="1"/>
</dbReference>
<dbReference type="HAMAP" id="MF_00368">
    <property type="entry name" value="Ribosomal_bL12"/>
    <property type="match status" value="1"/>
</dbReference>
<reference evidence="6" key="1">
    <citation type="submission" date="2021-01" db="EMBL/GenBank/DDBJ databases">
        <authorList>
            <person name="Corre E."/>
            <person name="Pelletier E."/>
            <person name="Niang G."/>
            <person name="Scheremetjew M."/>
            <person name="Finn R."/>
            <person name="Kale V."/>
            <person name="Holt S."/>
            <person name="Cochrane G."/>
            <person name="Meng A."/>
            <person name="Brown T."/>
            <person name="Cohen L."/>
        </authorList>
    </citation>
    <scope>NUCLEOTIDE SEQUENCE</scope>
    <source>
        <strain evidence="6">UNC1205</strain>
    </source>
</reference>
<protein>
    <recommendedName>
        <fullName evidence="5">Large ribosomal subunit protein bL12 C-terminal domain-containing protein</fullName>
    </recommendedName>
</protein>
<dbReference type="InterPro" id="IPR013823">
    <property type="entry name" value="Ribosomal_bL12_C"/>
</dbReference>
<dbReference type="PANTHER" id="PTHR45987:SF4">
    <property type="entry name" value="LARGE RIBOSOMAL SUBUNIT PROTEIN BL12M"/>
    <property type="match status" value="1"/>
</dbReference>
<keyword evidence="3" id="KW-0687">Ribonucleoprotein</keyword>
<dbReference type="NCBIfam" id="TIGR00855">
    <property type="entry name" value="L12"/>
    <property type="match status" value="1"/>
</dbReference>
<feature type="compositionally biased region" description="Acidic residues" evidence="4">
    <location>
        <begin position="130"/>
        <end position="146"/>
    </location>
</feature>
<feature type="compositionally biased region" description="Low complexity" evidence="4">
    <location>
        <begin position="119"/>
        <end position="129"/>
    </location>
</feature>
<evidence type="ECO:0000256" key="1">
    <source>
        <dbReference type="ARBA" id="ARBA00007197"/>
    </source>
</evidence>
<dbReference type="AlphaFoldDB" id="A0A7S0ULL9"/>
<dbReference type="GO" id="GO:0003729">
    <property type="term" value="F:mRNA binding"/>
    <property type="evidence" value="ECO:0007669"/>
    <property type="project" value="TreeGrafter"/>
</dbReference>
<dbReference type="Gene3D" id="3.30.1390.10">
    <property type="match status" value="1"/>
</dbReference>
<dbReference type="SUPFAM" id="SSF54736">
    <property type="entry name" value="ClpS-like"/>
    <property type="match status" value="1"/>
</dbReference>
<dbReference type="Pfam" id="PF00542">
    <property type="entry name" value="Ribosomal_L12"/>
    <property type="match status" value="1"/>
</dbReference>
<dbReference type="GO" id="GO:0006412">
    <property type="term" value="P:translation"/>
    <property type="evidence" value="ECO:0007669"/>
    <property type="project" value="InterPro"/>
</dbReference>
<dbReference type="GO" id="GO:0003735">
    <property type="term" value="F:structural constituent of ribosome"/>
    <property type="evidence" value="ECO:0007669"/>
    <property type="project" value="InterPro"/>
</dbReference>
<feature type="region of interest" description="Disordered" evidence="4">
    <location>
        <begin position="110"/>
        <end position="165"/>
    </location>
</feature>
<dbReference type="EMBL" id="HBFL01004624">
    <property type="protein sequence ID" value="CAD8763282.1"/>
    <property type="molecule type" value="Transcribed_RNA"/>
</dbReference>
<evidence type="ECO:0000259" key="5">
    <source>
        <dbReference type="Pfam" id="PF00542"/>
    </source>
</evidence>
<evidence type="ECO:0000256" key="3">
    <source>
        <dbReference type="ARBA" id="ARBA00023274"/>
    </source>
</evidence>
<dbReference type="GO" id="GO:1990904">
    <property type="term" value="C:ribonucleoprotein complex"/>
    <property type="evidence" value="ECO:0007669"/>
    <property type="project" value="UniProtKB-KW"/>
</dbReference>
<sequence>MPASYRRLRQLSASAMRDSRISLQRDTTMGFMSTGVGREFSSNTAKDFHTNSTTITQPSSLVTDRWHQRRSESARGFSLGVSSLSSRSTSFGGTVTVAGFHSSSLSLLPAEAEEEQPVEDATTAEAPAASEEESSPDDASSDEEPSATDVTYNFAPPEPLSQGSQDKVQAIFDKVLWLDMIEVHLLTQIVNEQMGISWRETEQRKLGGGPVVKAAASGGGAEEAAAEEKTIFDLKLVGFDAKAKIKVIKEVRNIAGLGLKEAKEMVEGAPKVIQKELKLDKAEELKAQLEAIGAQVELV</sequence>
<dbReference type="CDD" id="cd00387">
    <property type="entry name" value="Ribosomal_L7_L12"/>
    <property type="match status" value="1"/>
</dbReference>
<accession>A0A7S0ULL9</accession>
<gene>
    <name evidence="6" type="ORF">PDEL1432_LOCUS3322</name>
</gene>
<dbReference type="InterPro" id="IPR000206">
    <property type="entry name" value="Ribosomal_bL12"/>
</dbReference>
<dbReference type="InterPro" id="IPR014719">
    <property type="entry name" value="Ribosomal_bL12_C/ClpS-like"/>
</dbReference>
<dbReference type="PANTHER" id="PTHR45987">
    <property type="entry name" value="39S RIBOSOMAL PROTEIN L12"/>
    <property type="match status" value="1"/>
</dbReference>
<evidence type="ECO:0000256" key="4">
    <source>
        <dbReference type="SAM" id="MobiDB-lite"/>
    </source>
</evidence>
<proteinExistence type="inferred from homology"/>
<feature type="domain" description="Large ribosomal subunit protein bL12 C-terminal" evidence="5">
    <location>
        <begin position="232"/>
        <end position="298"/>
    </location>
</feature>
<evidence type="ECO:0000256" key="2">
    <source>
        <dbReference type="ARBA" id="ARBA00022980"/>
    </source>
</evidence>
<dbReference type="GO" id="GO:0005840">
    <property type="term" value="C:ribosome"/>
    <property type="evidence" value="ECO:0007669"/>
    <property type="project" value="UniProtKB-KW"/>
</dbReference>
<keyword evidence="2" id="KW-0689">Ribosomal protein</keyword>
<evidence type="ECO:0000313" key="6">
    <source>
        <dbReference type="EMBL" id="CAD8763282.1"/>
    </source>
</evidence>
<comment type="similarity">
    <text evidence="1">Belongs to the bacterial ribosomal protein bL12 family.</text>
</comment>
<name>A0A7S0ULL9_9STRA</name>
<organism evidence="6">
    <name type="scientific">Pseudo-nitzschia delicatissima</name>
    <dbReference type="NCBI Taxonomy" id="44447"/>
    <lineage>
        <taxon>Eukaryota</taxon>
        <taxon>Sar</taxon>
        <taxon>Stramenopiles</taxon>
        <taxon>Ochrophyta</taxon>
        <taxon>Bacillariophyta</taxon>
        <taxon>Bacillariophyceae</taxon>
        <taxon>Bacillariophycidae</taxon>
        <taxon>Bacillariales</taxon>
        <taxon>Bacillariaceae</taxon>
        <taxon>Pseudo-nitzschia</taxon>
    </lineage>
</organism>